<sequence>MTTAHSLYITLNFLRRENGVNKYHWGLFATDGTPPAGTLYHATDVGRQPLDLFKEVRQIRNPQTSKTMVVVLRVTSTPGTQNLDYFSSSSFVHLMDRRYLPQGEQYWTCRVWVKEVLKMLHNNRRIVLPANVDSIEQWCQYTADRNIQNMGYARAYNDLSWMSSSSTSTQSPTVPMEIDSTGRSTGTSRYTGSKMSIDSSW</sequence>
<name>A0AAD7U6A6_9APHY</name>
<evidence type="ECO:0000313" key="3">
    <source>
        <dbReference type="Proteomes" id="UP001215151"/>
    </source>
</evidence>
<dbReference type="Proteomes" id="UP001215151">
    <property type="component" value="Unassembled WGS sequence"/>
</dbReference>
<feature type="compositionally biased region" description="Low complexity" evidence="1">
    <location>
        <begin position="181"/>
        <end position="193"/>
    </location>
</feature>
<dbReference type="Pfam" id="PF21858">
    <property type="entry name" value="DUF6914"/>
    <property type="match status" value="1"/>
</dbReference>
<reference evidence="2" key="1">
    <citation type="submission" date="2022-11" db="EMBL/GenBank/DDBJ databases">
        <title>Genome Sequence of Cubamyces cubensis.</title>
        <authorList>
            <person name="Buettner E."/>
        </authorList>
    </citation>
    <scope>NUCLEOTIDE SEQUENCE</scope>
    <source>
        <strain evidence="2">MPL-01</strain>
    </source>
</reference>
<gene>
    <name evidence="2" type="ORF">ONZ51_g99</name>
</gene>
<dbReference type="InterPro" id="IPR054208">
    <property type="entry name" value="DUF6914"/>
</dbReference>
<proteinExistence type="predicted"/>
<comment type="caution">
    <text evidence="2">The sequence shown here is derived from an EMBL/GenBank/DDBJ whole genome shotgun (WGS) entry which is preliminary data.</text>
</comment>
<dbReference type="EMBL" id="JAPEVG010000001">
    <property type="protein sequence ID" value="KAJ8502292.1"/>
    <property type="molecule type" value="Genomic_DNA"/>
</dbReference>
<feature type="region of interest" description="Disordered" evidence="1">
    <location>
        <begin position="167"/>
        <end position="201"/>
    </location>
</feature>
<dbReference type="AlphaFoldDB" id="A0AAD7U6A6"/>
<keyword evidence="3" id="KW-1185">Reference proteome</keyword>
<accession>A0AAD7U6A6</accession>
<evidence type="ECO:0000256" key="1">
    <source>
        <dbReference type="SAM" id="MobiDB-lite"/>
    </source>
</evidence>
<evidence type="ECO:0000313" key="2">
    <source>
        <dbReference type="EMBL" id="KAJ8502292.1"/>
    </source>
</evidence>
<organism evidence="2 3">
    <name type="scientific">Trametes cubensis</name>
    <dbReference type="NCBI Taxonomy" id="1111947"/>
    <lineage>
        <taxon>Eukaryota</taxon>
        <taxon>Fungi</taxon>
        <taxon>Dikarya</taxon>
        <taxon>Basidiomycota</taxon>
        <taxon>Agaricomycotina</taxon>
        <taxon>Agaricomycetes</taxon>
        <taxon>Polyporales</taxon>
        <taxon>Polyporaceae</taxon>
        <taxon>Trametes</taxon>
    </lineage>
</organism>
<protein>
    <submittedName>
        <fullName evidence="2">Uncharacterized protein</fullName>
    </submittedName>
</protein>